<proteinExistence type="predicted"/>
<accession>A0AAV9X4H2</accession>
<name>A0AAV9X4H2_9PEZI</name>
<gene>
    <name evidence="2" type="ORF">TWF694_001694</name>
</gene>
<dbReference type="EMBL" id="JAVHJO010000010">
    <property type="protein sequence ID" value="KAK6535226.1"/>
    <property type="molecule type" value="Genomic_DNA"/>
</dbReference>
<feature type="region of interest" description="Disordered" evidence="1">
    <location>
        <begin position="400"/>
        <end position="508"/>
    </location>
</feature>
<comment type="caution">
    <text evidence="2">The sequence shown here is derived from an EMBL/GenBank/DDBJ whole genome shotgun (WGS) entry which is preliminary data.</text>
</comment>
<evidence type="ECO:0000313" key="3">
    <source>
        <dbReference type="Proteomes" id="UP001365542"/>
    </source>
</evidence>
<feature type="region of interest" description="Disordered" evidence="1">
    <location>
        <begin position="534"/>
        <end position="564"/>
    </location>
</feature>
<dbReference type="Proteomes" id="UP001365542">
    <property type="component" value="Unassembled WGS sequence"/>
</dbReference>
<organism evidence="2 3">
    <name type="scientific">Orbilia ellipsospora</name>
    <dbReference type="NCBI Taxonomy" id="2528407"/>
    <lineage>
        <taxon>Eukaryota</taxon>
        <taxon>Fungi</taxon>
        <taxon>Dikarya</taxon>
        <taxon>Ascomycota</taxon>
        <taxon>Pezizomycotina</taxon>
        <taxon>Orbiliomycetes</taxon>
        <taxon>Orbiliales</taxon>
        <taxon>Orbiliaceae</taxon>
        <taxon>Orbilia</taxon>
    </lineage>
</organism>
<feature type="compositionally biased region" description="Pro residues" evidence="1">
    <location>
        <begin position="437"/>
        <end position="452"/>
    </location>
</feature>
<reference evidence="2 3" key="1">
    <citation type="submission" date="2019-10" db="EMBL/GenBank/DDBJ databases">
        <authorList>
            <person name="Palmer J.M."/>
        </authorList>
    </citation>
    <scope>NUCLEOTIDE SEQUENCE [LARGE SCALE GENOMIC DNA]</scope>
    <source>
        <strain evidence="2 3">TWF694</strain>
    </source>
</reference>
<feature type="compositionally biased region" description="Polar residues" evidence="1">
    <location>
        <begin position="1"/>
        <end position="14"/>
    </location>
</feature>
<feature type="region of interest" description="Disordered" evidence="1">
    <location>
        <begin position="1"/>
        <end position="116"/>
    </location>
</feature>
<keyword evidence="3" id="KW-1185">Reference proteome</keyword>
<feature type="compositionally biased region" description="Polar residues" evidence="1">
    <location>
        <begin position="472"/>
        <end position="481"/>
    </location>
</feature>
<evidence type="ECO:0000313" key="2">
    <source>
        <dbReference type="EMBL" id="KAK6535226.1"/>
    </source>
</evidence>
<sequence length="564" mass="62027">MLAAQINSSLTSLGGNAGGGPYPTAPVGPLQIPKDDFAIPTRSNSVSPKPRSPRFSSHGPPSRKFSPSSNPNPHSHPPPPPRSRSQPRRPSPPSIYTSHHGGPPSPRPVPNPATAFPSFTAGRSFVSEAQLQNIINWQTVTSRNVFEDPPTYQSLLIFLLPSLPSPAVNNFLRQILNTPDHIAHLIKCWDLLKRDDREEMVSFGLPEKVGEIRFEIYRMWLMVRLAWRIVQALKNAKGGSRIAECGEWAMHVIETNKTVSPQKFDPIPLQTLACALTYPHPSMTLTSKVKDTVTPLQRVDRDSMAIEYFEMGFPHNDAAALFLPSSVYAKAHQARLYRRLGLTPEAAEAEQAIRDWWAKTGNVMMSKARFTDLVCSEGENPSENIILQSVDGFFERRTETGGSEGVEEADNSSSGRDSGVDVGPVDLVPDTKEEKPMPNPMPANRQQPPPGPRLQQKRSNPGLPPLKPYNPQLLSPASTIVLQVPPPPPKHVTPPRSAGAGNPDLKQYSPQMVNASRMTHPELQPYALQMSYDYTGSSDSLDSDHGKSKARASIGAKFGFRRRS</sequence>
<evidence type="ECO:0000256" key="1">
    <source>
        <dbReference type="SAM" id="MobiDB-lite"/>
    </source>
</evidence>
<protein>
    <submittedName>
        <fullName evidence="2">Uncharacterized protein</fullName>
    </submittedName>
</protein>
<feature type="compositionally biased region" description="Low complexity" evidence="1">
    <location>
        <begin position="412"/>
        <end position="428"/>
    </location>
</feature>
<dbReference type="AlphaFoldDB" id="A0AAV9X4H2"/>